<dbReference type="KEGG" id="pno:SNOG_16372"/>
<feature type="domain" description="Heterokaryon incompatibility" evidence="1">
    <location>
        <begin position="48"/>
        <end position="136"/>
    </location>
</feature>
<reference evidence="3" key="1">
    <citation type="journal article" date="2007" name="Plant Cell">
        <title>Dothideomycete-plant interactions illuminated by genome sequencing and EST analysis of the wheat pathogen Stagonospora nodorum.</title>
        <authorList>
            <person name="Hane J.K."/>
            <person name="Lowe R.G."/>
            <person name="Solomon P.S."/>
            <person name="Tan K.C."/>
            <person name="Schoch C.L."/>
            <person name="Spatafora J.W."/>
            <person name="Crous P.W."/>
            <person name="Kodira C."/>
            <person name="Birren B.W."/>
            <person name="Galagan J.E."/>
            <person name="Torriani S.F."/>
            <person name="McDonald B.A."/>
            <person name="Oliver R.P."/>
        </authorList>
    </citation>
    <scope>NUCLEOTIDE SEQUENCE [LARGE SCALE GENOMIC DNA]</scope>
    <source>
        <strain evidence="3">SN15 / ATCC MYA-4574 / FGSC 10173</strain>
    </source>
</reference>
<gene>
    <name evidence="2" type="ORF">SNOG_16372</name>
</gene>
<accession>Q0TVP7</accession>
<dbReference type="InterPro" id="IPR052895">
    <property type="entry name" value="HetReg/Transcr_Mod"/>
</dbReference>
<dbReference type="Pfam" id="PF06985">
    <property type="entry name" value="HET"/>
    <property type="match status" value="1"/>
</dbReference>
<evidence type="ECO:0000313" key="2">
    <source>
        <dbReference type="EMBL" id="EAT76197.1"/>
    </source>
</evidence>
<dbReference type="RefSeq" id="XP_001806494.1">
    <property type="nucleotide sequence ID" value="XM_001806442.1"/>
</dbReference>
<dbReference type="InterPro" id="IPR010730">
    <property type="entry name" value="HET"/>
</dbReference>
<organism evidence="2 3">
    <name type="scientific">Phaeosphaeria nodorum (strain SN15 / ATCC MYA-4574 / FGSC 10173)</name>
    <name type="common">Glume blotch fungus</name>
    <name type="synonym">Parastagonospora nodorum</name>
    <dbReference type="NCBI Taxonomy" id="321614"/>
    <lineage>
        <taxon>Eukaryota</taxon>
        <taxon>Fungi</taxon>
        <taxon>Dikarya</taxon>
        <taxon>Ascomycota</taxon>
        <taxon>Pezizomycotina</taxon>
        <taxon>Dothideomycetes</taxon>
        <taxon>Pleosporomycetidae</taxon>
        <taxon>Pleosporales</taxon>
        <taxon>Pleosporineae</taxon>
        <taxon>Phaeosphaeriaceae</taxon>
        <taxon>Parastagonospora</taxon>
    </lineage>
</organism>
<dbReference type="InParanoid" id="Q0TVP7"/>
<sequence length="366" mass="42618">MVDEAFRYEQLDLTKQQIRLVTVKPKSPEREDFECDIHVFDVDTAPPYGTLSYTWGWDTPRPILLNGKRFVVRQNLYHFLRSYRNDPSNVHFIWIDQICISQAHTAERNHQIRLISQIYSRCIYVVIWLGVQDRREAKRFATLPVPGATRISDCSYLQRLWVVQEILLPREVRVLYGSVWMSWDEIKASHARDTERHSRTDTLPFVLGMSILEIAIRQDRNAGELTLYECLHYFSIQECHDSRDKVYGLLGLSVEQVFLDALREIPLADWLTTTGSFVYNLYRSSHYMGLEKHSEGITSLLWSLKHFYASLLSDKEYGSKDHNPLTAMGYEDVGPAGETNHWWYEHDGKRFSSPVSFASGDVLLNS</sequence>
<dbReference type="AlphaFoldDB" id="Q0TVP7"/>
<proteinExistence type="predicted"/>
<dbReference type="PANTHER" id="PTHR24148:SF73">
    <property type="entry name" value="HET DOMAIN PROTEIN (AFU_ORTHOLOGUE AFUA_8G01020)"/>
    <property type="match status" value="1"/>
</dbReference>
<evidence type="ECO:0000259" key="1">
    <source>
        <dbReference type="Pfam" id="PF06985"/>
    </source>
</evidence>
<dbReference type="EMBL" id="CH445371">
    <property type="protein sequence ID" value="EAT76197.1"/>
    <property type="molecule type" value="Genomic_DNA"/>
</dbReference>
<dbReference type="OMA" id="EMWLARE"/>
<protein>
    <recommendedName>
        <fullName evidence="1">Heterokaryon incompatibility domain-containing protein</fullName>
    </recommendedName>
</protein>
<dbReference type="GeneID" id="5983425"/>
<dbReference type="PANTHER" id="PTHR24148">
    <property type="entry name" value="ANKYRIN REPEAT DOMAIN-CONTAINING PROTEIN 39 HOMOLOG-RELATED"/>
    <property type="match status" value="1"/>
</dbReference>
<evidence type="ECO:0000313" key="3">
    <source>
        <dbReference type="Proteomes" id="UP000001055"/>
    </source>
</evidence>
<name>Q0TVP7_PHANO</name>
<dbReference type="Proteomes" id="UP000001055">
    <property type="component" value="Unassembled WGS sequence"/>
</dbReference>
<dbReference type="VEuPathDB" id="FungiDB:JI435_163720"/>